<keyword evidence="3" id="KW-1185">Reference proteome</keyword>
<accession>A0ABR1B684</accession>
<protein>
    <submittedName>
        <fullName evidence="2">Uncharacterized protein</fullName>
    </submittedName>
</protein>
<sequence length="64" mass="7185">MDTGFEGAHLSSDVGPLVRSKTENEHCFPNVTPQEKAAHQTEEYTNHGLRLALKHRILRPSKGF</sequence>
<gene>
    <name evidence="2" type="ORF">RUM44_000756</name>
</gene>
<evidence type="ECO:0000256" key="1">
    <source>
        <dbReference type="SAM" id="MobiDB-lite"/>
    </source>
</evidence>
<dbReference type="Proteomes" id="UP001359485">
    <property type="component" value="Unassembled WGS sequence"/>
</dbReference>
<reference evidence="2 3" key="1">
    <citation type="submission" date="2023-09" db="EMBL/GenBank/DDBJ databases">
        <title>Genomes of two closely related lineages of the louse Polyplax serrata with different host specificities.</title>
        <authorList>
            <person name="Martinu J."/>
            <person name="Tarabai H."/>
            <person name="Stefka J."/>
            <person name="Hypsa V."/>
        </authorList>
    </citation>
    <scope>NUCLEOTIDE SEQUENCE [LARGE SCALE GENOMIC DNA]</scope>
    <source>
        <strain evidence="2">98ZLc_SE</strain>
    </source>
</reference>
<comment type="caution">
    <text evidence="2">The sequence shown here is derived from an EMBL/GenBank/DDBJ whole genome shotgun (WGS) entry which is preliminary data.</text>
</comment>
<proteinExistence type="predicted"/>
<evidence type="ECO:0000313" key="2">
    <source>
        <dbReference type="EMBL" id="KAK6635504.1"/>
    </source>
</evidence>
<dbReference type="EMBL" id="JAWJWF010000003">
    <property type="protein sequence ID" value="KAK6635504.1"/>
    <property type="molecule type" value="Genomic_DNA"/>
</dbReference>
<evidence type="ECO:0000313" key="3">
    <source>
        <dbReference type="Proteomes" id="UP001359485"/>
    </source>
</evidence>
<organism evidence="2 3">
    <name type="scientific">Polyplax serrata</name>
    <name type="common">Common mouse louse</name>
    <dbReference type="NCBI Taxonomy" id="468196"/>
    <lineage>
        <taxon>Eukaryota</taxon>
        <taxon>Metazoa</taxon>
        <taxon>Ecdysozoa</taxon>
        <taxon>Arthropoda</taxon>
        <taxon>Hexapoda</taxon>
        <taxon>Insecta</taxon>
        <taxon>Pterygota</taxon>
        <taxon>Neoptera</taxon>
        <taxon>Paraneoptera</taxon>
        <taxon>Psocodea</taxon>
        <taxon>Troctomorpha</taxon>
        <taxon>Phthiraptera</taxon>
        <taxon>Anoplura</taxon>
        <taxon>Polyplacidae</taxon>
        <taxon>Polyplax</taxon>
    </lineage>
</organism>
<feature type="region of interest" description="Disordered" evidence="1">
    <location>
        <begin position="1"/>
        <end position="21"/>
    </location>
</feature>
<name>A0ABR1B684_POLSC</name>